<name>A0ABM8V8M8_THEXY</name>
<dbReference type="PRINTS" id="PR00758">
    <property type="entry name" value="ARSENICPUMP"/>
</dbReference>
<dbReference type="InterPro" id="IPR051475">
    <property type="entry name" value="Diverse_Ion_Transporter"/>
</dbReference>
<dbReference type="CDD" id="cd01116">
    <property type="entry name" value="P_permease"/>
    <property type="match status" value="1"/>
</dbReference>
<proteinExistence type="inferred from homology"/>
<dbReference type="EMBL" id="CAJRAY010000094">
    <property type="protein sequence ID" value="CAG5092481.1"/>
    <property type="molecule type" value="Genomic_DNA"/>
</dbReference>
<organism evidence="10 11">
    <name type="scientific">Thermobacillus xylanilyticus</name>
    <dbReference type="NCBI Taxonomy" id="76633"/>
    <lineage>
        <taxon>Bacteria</taxon>
        <taxon>Bacillati</taxon>
        <taxon>Bacillota</taxon>
        <taxon>Bacilli</taxon>
        <taxon>Bacillales</taxon>
        <taxon>Paenibacillaceae</taxon>
        <taxon>Thermobacillus</taxon>
    </lineage>
</organism>
<feature type="transmembrane region" description="Helical" evidence="8">
    <location>
        <begin position="14"/>
        <end position="32"/>
    </location>
</feature>
<comment type="caution">
    <text evidence="10">The sequence shown here is derived from an EMBL/GenBank/DDBJ whole genome shotgun (WGS) entry which is preliminary data.</text>
</comment>
<feature type="transmembrane region" description="Helical" evidence="8">
    <location>
        <begin position="264"/>
        <end position="284"/>
    </location>
</feature>
<evidence type="ECO:0000256" key="6">
    <source>
        <dbReference type="ARBA" id="ARBA00022989"/>
    </source>
</evidence>
<dbReference type="InterPro" id="IPR004680">
    <property type="entry name" value="Cit_transptr-like_dom"/>
</dbReference>
<evidence type="ECO:0000256" key="1">
    <source>
        <dbReference type="ARBA" id="ARBA00004651"/>
    </source>
</evidence>
<evidence type="ECO:0000313" key="10">
    <source>
        <dbReference type="EMBL" id="CAG5092481.1"/>
    </source>
</evidence>
<keyword evidence="5 8" id="KW-0812">Transmembrane</keyword>
<dbReference type="PANTHER" id="PTHR43568">
    <property type="entry name" value="P PROTEIN"/>
    <property type="match status" value="1"/>
</dbReference>
<feature type="domain" description="Citrate transporter-like" evidence="9">
    <location>
        <begin position="28"/>
        <end position="391"/>
    </location>
</feature>
<evidence type="ECO:0000256" key="2">
    <source>
        <dbReference type="ARBA" id="ARBA00009843"/>
    </source>
</evidence>
<evidence type="ECO:0000259" key="9">
    <source>
        <dbReference type="Pfam" id="PF03600"/>
    </source>
</evidence>
<evidence type="ECO:0000256" key="5">
    <source>
        <dbReference type="ARBA" id="ARBA00022692"/>
    </source>
</evidence>
<feature type="transmembrane region" description="Helical" evidence="8">
    <location>
        <begin position="127"/>
        <end position="142"/>
    </location>
</feature>
<keyword evidence="11" id="KW-1185">Reference proteome</keyword>
<feature type="transmembrane region" description="Helical" evidence="8">
    <location>
        <begin position="384"/>
        <end position="408"/>
    </location>
</feature>
<reference evidence="10 11" key="1">
    <citation type="submission" date="2021-04" db="EMBL/GenBank/DDBJ databases">
        <authorList>
            <person name="Rakotoarivonina H."/>
        </authorList>
    </citation>
    <scope>NUCLEOTIDE SEQUENCE [LARGE SCALE GENOMIC DNA]</scope>
    <source>
        <strain evidence="10 11">XE</strain>
    </source>
</reference>
<sequence>MAQQVASEAAFSPGWQVIAAVVVFLVVYAVIITEKVSRAAVALAGAVVAAFLGVVGLEEAYSAHVTWRMLFLLVGMMLLSGMVSRSGVVQFAALKAVQRVKGCPLKMLVILTAASAVGSALLDNVTTVLLIVPLTFSVARVLKVSPMPYLTAEIIAVNIGSAATLIGSQTNMMIGGANAHLTFNDFLVHTGLVSLLILIVTAVLLALLYRKQLSAGKAERKELLAIDAAGAIQDRKLALKTVIVFGLTLTGLVLHGPLSAWTGVRIEAATVAIAGATLLMLAGLKGKAVDEALDNVEWRTVVFFAGLFAVVGGLVETGVVGRLATMALQLASGDIGYFSILVLWLSGVVSATVDNTPFVAAMIPLVQEFGAQMNVADPEALNPVWWSLALGASLGGSGTLIGASANVVVAGMAAREGKEISYLDYLKIGAPVALLSLAISTGYVCLFLL</sequence>
<comment type="similarity">
    <text evidence="2">Belongs to the CitM (TC 2.A.11) transporter family.</text>
</comment>
<feature type="transmembrane region" description="Helical" evidence="8">
    <location>
        <begin position="335"/>
        <end position="363"/>
    </location>
</feature>
<dbReference type="Proteomes" id="UP000681526">
    <property type="component" value="Unassembled WGS sequence"/>
</dbReference>
<feature type="transmembrane region" description="Helical" evidence="8">
    <location>
        <begin position="69"/>
        <end position="93"/>
    </location>
</feature>
<dbReference type="InterPro" id="IPR000802">
    <property type="entry name" value="Arsenical_pump_ArsB"/>
</dbReference>
<dbReference type="RefSeq" id="WP_213486559.1">
    <property type="nucleotide sequence ID" value="NZ_CAJRAY010000094.1"/>
</dbReference>
<evidence type="ECO:0000313" key="11">
    <source>
        <dbReference type="Proteomes" id="UP000681526"/>
    </source>
</evidence>
<protein>
    <submittedName>
        <fullName evidence="10">Citrate transporter</fullName>
    </submittedName>
</protein>
<evidence type="ECO:0000256" key="8">
    <source>
        <dbReference type="SAM" id="Phobius"/>
    </source>
</evidence>
<feature type="transmembrane region" description="Helical" evidence="8">
    <location>
        <begin position="186"/>
        <end position="209"/>
    </location>
</feature>
<comment type="subcellular location">
    <subcellularLocation>
        <location evidence="1">Cell membrane</location>
        <topology evidence="1">Multi-pass membrane protein</topology>
    </subcellularLocation>
</comment>
<feature type="transmembrane region" description="Helical" evidence="8">
    <location>
        <begin position="428"/>
        <end position="448"/>
    </location>
</feature>
<evidence type="ECO:0000256" key="7">
    <source>
        <dbReference type="ARBA" id="ARBA00023136"/>
    </source>
</evidence>
<dbReference type="PANTHER" id="PTHR43568:SF1">
    <property type="entry name" value="P PROTEIN"/>
    <property type="match status" value="1"/>
</dbReference>
<keyword evidence="7 8" id="KW-0472">Membrane</keyword>
<feature type="transmembrane region" description="Helical" evidence="8">
    <location>
        <begin position="296"/>
        <end position="315"/>
    </location>
</feature>
<keyword evidence="3" id="KW-0813">Transport</keyword>
<accession>A0ABM8V8M8</accession>
<feature type="transmembrane region" description="Helical" evidence="8">
    <location>
        <begin position="237"/>
        <end position="258"/>
    </location>
</feature>
<keyword evidence="4" id="KW-1003">Cell membrane</keyword>
<keyword evidence="6 8" id="KW-1133">Transmembrane helix</keyword>
<evidence type="ECO:0000256" key="3">
    <source>
        <dbReference type="ARBA" id="ARBA00022448"/>
    </source>
</evidence>
<feature type="transmembrane region" description="Helical" evidence="8">
    <location>
        <begin position="39"/>
        <end position="57"/>
    </location>
</feature>
<feature type="transmembrane region" description="Helical" evidence="8">
    <location>
        <begin position="149"/>
        <end position="166"/>
    </location>
</feature>
<dbReference type="Pfam" id="PF03600">
    <property type="entry name" value="CitMHS"/>
    <property type="match status" value="1"/>
</dbReference>
<gene>
    <name evidence="10" type="primary">txxe 3314</name>
    <name evidence="10" type="ORF">TXXE_18280</name>
</gene>
<evidence type="ECO:0000256" key="4">
    <source>
        <dbReference type="ARBA" id="ARBA00022475"/>
    </source>
</evidence>
<feature type="transmembrane region" description="Helical" evidence="8">
    <location>
        <begin position="105"/>
        <end position="121"/>
    </location>
</feature>